<dbReference type="SUPFAM" id="SSF48695">
    <property type="entry name" value="Multiheme cytochromes"/>
    <property type="match status" value="1"/>
</dbReference>
<reference evidence="2 3" key="1">
    <citation type="journal article" date="2023" name="BMC Biol.">
        <title>The compact genome of the sponge Oopsacas minuta (Hexactinellida) is lacking key metazoan core genes.</title>
        <authorList>
            <person name="Santini S."/>
            <person name="Schenkelaars Q."/>
            <person name="Jourda C."/>
            <person name="Duchesne M."/>
            <person name="Belahbib H."/>
            <person name="Rocher C."/>
            <person name="Selva M."/>
            <person name="Riesgo A."/>
            <person name="Vervoort M."/>
            <person name="Leys S.P."/>
            <person name="Kodjabachian L."/>
            <person name="Le Bivic A."/>
            <person name="Borchiellini C."/>
            <person name="Claverie J.M."/>
            <person name="Renard E."/>
        </authorList>
    </citation>
    <scope>NUCLEOTIDE SEQUENCE [LARGE SCALE GENOMIC DNA]</scope>
    <source>
        <strain evidence="2">SPO-2</strain>
    </source>
</reference>
<comment type="caution">
    <text evidence="2">The sequence shown here is derived from an EMBL/GenBank/DDBJ whole genome shotgun (WGS) entry which is preliminary data.</text>
</comment>
<name>A0AAV7JUG8_9METZ</name>
<feature type="compositionally biased region" description="Basic and acidic residues" evidence="1">
    <location>
        <begin position="201"/>
        <end position="213"/>
    </location>
</feature>
<protein>
    <submittedName>
        <fullName evidence="2">Uncharacterized protein</fullName>
    </submittedName>
</protein>
<dbReference type="Proteomes" id="UP001165289">
    <property type="component" value="Unassembled WGS sequence"/>
</dbReference>
<proteinExistence type="predicted"/>
<evidence type="ECO:0000256" key="1">
    <source>
        <dbReference type="SAM" id="MobiDB-lite"/>
    </source>
</evidence>
<gene>
    <name evidence="2" type="ORF">LOD99_7236</name>
</gene>
<evidence type="ECO:0000313" key="3">
    <source>
        <dbReference type="Proteomes" id="UP001165289"/>
    </source>
</evidence>
<dbReference type="InterPro" id="IPR036280">
    <property type="entry name" value="Multihaem_cyt_sf"/>
</dbReference>
<feature type="region of interest" description="Disordered" evidence="1">
    <location>
        <begin position="196"/>
        <end position="218"/>
    </location>
</feature>
<dbReference type="AlphaFoldDB" id="A0AAV7JUG8"/>
<organism evidence="2 3">
    <name type="scientific">Oopsacas minuta</name>
    <dbReference type="NCBI Taxonomy" id="111878"/>
    <lineage>
        <taxon>Eukaryota</taxon>
        <taxon>Metazoa</taxon>
        <taxon>Porifera</taxon>
        <taxon>Hexactinellida</taxon>
        <taxon>Hexasterophora</taxon>
        <taxon>Lyssacinosida</taxon>
        <taxon>Leucopsacidae</taxon>
        <taxon>Oopsacas</taxon>
    </lineage>
</organism>
<sequence length="262" mass="29683">MAAYGGICSSCKVRRSNPGYKWCVECYNYSKNKLPSIQCKNCGKPPNPGFDLCENCYRKGLEANGPLQISCILCNKSWAEPNADLCRQCLDLFANETGPQLTQQSCNKCTINIATPGFPMCEGCHSREQLQRIYPYYQPYANGYASMQMPYPIPQYTRPAHHQQLPPMTYTQAYPYQNTEVPAAQDKDVKSLLDMGSTHVNTKEKKEKEDRPSSGEASDYHCICPQCYSDTSRIDLFYCVHCFDNVVEGKDICRDCTTEKIK</sequence>
<keyword evidence="3" id="KW-1185">Reference proteome</keyword>
<evidence type="ECO:0000313" key="2">
    <source>
        <dbReference type="EMBL" id="KAI6652219.1"/>
    </source>
</evidence>
<accession>A0AAV7JUG8</accession>
<dbReference type="EMBL" id="JAKMXF010000299">
    <property type="protein sequence ID" value="KAI6652219.1"/>
    <property type="molecule type" value="Genomic_DNA"/>
</dbReference>